<comment type="caution">
    <text evidence="1">The sequence shown here is derived from an EMBL/GenBank/DDBJ whole genome shotgun (WGS) entry which is preliminary data.</text>
</comment>
<gene>
    <name evidence="1" type="ORF">S01H1_74263</name>
</gene>
<name>X0WXR6_9ZZZZ</name>
<accession>X0WXR6</accession>
<evidence type="ECO:0008006" key="2">
    <source>
        <dbReference type="Google" id="ProtNLM"/>
    </source>
</evidence>
<protein>
    <recommendedName>
        <fullName evidence="2">Glycosyltransferase 2-like domain-containing protein</fullName>
    </recommendedName>
</protein>
<sequence length="121" mass="14009">CLRLRRRGYRVIVSTRADMSHVLGGQRSVYRRHSVRISASDYGPRRRYYMTRNRLAVAAQYFDAEPGWVVRELTRALLEIPAMLLLERRRVSKLAATVLGAWHAAIGRTGKTDSRLWRPQS</sequence>
<dbReference type="AlphaFoldDB" id="X0WXR6"/>
<organism evidence="1">
    <name type="scientific">marine sediment metagenome</name>
    <dbReference type="NCBI Taxonomy" id="412755"/>
    <lineage>
        <taxon>unclassified sequences</taxon>
        <taxon>metagenomes</taxon>
        <taxon>ecological metagenomes</taxon>
    </lineage>
</organism>
<proteinExistence type="predicted"/>
<feature type="non-terminal residue" evidence="1">
    <location>
        <position position="1"/>
    </location>
</feature>
<evidence type="ECO:0000313" key="1">
    <source>
        <dbReference type="EMBL" id="GAG35500.1"/>
    </source>
</evidence>
<dbReference type="EMBL" id="BARS01049671">
    <property type="protein sequence ID" value="GAG35500.1"/>
    <property type="molecule type" value="Genomic_DNA"/>
</dbReference>
<reference evidence="1" key="1">
    <citation type="journal article" date="2014" name="Front. Microbiol.">
        <title>High frequency of phylogenetically diverse reductive dehalogenase-homologous genes in deep subseafloor sedimentary metagenomes.</title>
        <authorList>
            <person name="Kawai M."/>
            <person name="Futagami T."/>
            <person name="Toyoda A."/>
            <person name="Takaki Y."/>
            <person name="Nishi S."/>
            <person name="Hori S."/>
            <person name="Arai W."/>
            <person name="Tsubouchi T."/>
            <person name="Morono Y."/>
            <person name="Uchiyama I."/>
            <person name="Ito T."/>
            <person name="Fujiyama A."/>
            <person name="Inagaki F."/>
            <person name="Takami H."/>
        </authorList>
    </citation>
    <scope>NUCLEOTIDE SEQUENCE</scope>
    <source>
        <strain evidence="1">Expedition CK06-06</strain>
    </source>
</reference>